<proteinExistence type="predicted"/>
<accession>A0ABM5LWA4</accession>
<dbReference type="EMBL" id="CP002207">
    <property type="protein sequence ID" value="ADP32031.1"/>
    <property type="molecule type" value="Genomic_DNA"/>
</dbReference>
<evidence type="ECO:0000313" key="1">
    <source>
        <dbReference type="EMBL" id="ADP32031.1"/>
    </source>
</evidence>
<evidence type="ECO:0000313" key="2">
    <source>
        <dbReference type="Proteomes" id="UP000006867"/>
    </source>
</evidence>
<keyword evidence="2" id="KW-1185">Reference proteome</keyword>
<name>A0ABM5LWA4_BACA1</name>
<reference evidence="1 2" key="1">
    <citation type="journal article" date="2011" name="Front. Microbiol.">
        <title>Genomic signatures of strain selection and enhancement in Bacillus atrophaeus var. globigii, a historical biowarfare simulant.</title>
        <authorList>
            <person name="Gibbons H.S."/>
            <person name="Broomall S.M."/>
            <person name="McNew L.A."/>
            <person name="Daligault H."/>
            <person name="Chapman C."/>
            <person name="Bruce D."/>
            <person name="Karavis M."/>
            <person name="Krepps M."/>
            <person name="McGregor P.A."/>
            <person name="Hong C."/>
            <person name="Park K.H."/>
            <person name="Akmal A."/>
            <person name="Feldman A."/>
            <person name="Lin J.S."/>
            <person name="Chang W.E."/>
            <person name="Higgs B.W."/>
            <person name="Demirev P."/>
            <person name="Lindquist J."/>
            <person name="Liem A."/>
            <person name="Fochler E."/>
            <person name="Read T.D."/>
            <person name="Tapia R."/>
            <person name="Johnson S."/>
            <person name="Bishop-Lilly K.A."/>
            <person name="Detter C."/>
            <person name="Han C."/>
            <person name="Sozhamannan S."/>
            <person name="Rosenzweig C.N."/>
            <person name="Skowronski E.W."/>
        </authorList>
    </citation>
    <scope>NUCLEOTIDE SEQUENCE [LARGE SCALE GENOMIC DNA]</scope>
    <source>
        <strain evidence="1 2">1942</strain>
    </source>
</reference>
<protein>
    <submittedName>
        <fullName evidence="1">Uncharacterized protein</fullName>
    </submittedName>
</protein>
<gene>
    <name evidence="1" type="ordered locus">BATR1942_05385</name>
</gene>
<dbReference type="Proteomes" id="UP000006867">
    <property type="component" value="Chromosome"/>
</dbReference>
<sequence length="33" mass="4023">MMELKRFSHMEKKREYDNYVCRLKETGGDKNNA</sequence>
<organism evidence="1 2">
    <name type="scientific">Bacillus atrophaeus (strain 1942)</name>
    <dbReference type="NCBI Taxonomy" id="720555"/>
    <lineage>
        <taxon>Bacteria</taxon>
        <taxon>Bacillati</taxon>
        <taxon>Bacillota</taxon>
        <taxon>Bacilli</taxon>
        <taxon>Bacillales</taxon>
        <taxon>Bacillaceae</taxon>
        <taxon>Bacillus</taxon>
    </lineage>
</organism>